<evidence type="ECO:0000313" key="6">
    <source>
        <dbReference type="Proteomes" id="UP001165168"/>
    </source>
</evidence>
<sequence length="256" mass="25402">MSAGVVPRDAGTVSAGVAAPGAAGGAATSGAGTARVTRIAGVRDVAREQGAVAALVALAAVLPVAVLPGECVLLPDDVAPPPGSVLLGEVVTDAGPLLAWRAAASGPVDDRRGRAADAAWRVGVAWARTGLCERLADRAVDRLRGRSIGGTATVNLPPVRLVLADAALAHLEAQALLARVTAEPGEQADDGPVPATTLARVTAVLDRTSRAVHNLFGASGFVDGDAARLARTIDLLGHASGTLPTGVTRGGEGQDA</sequence>
<dbReference type="AlphaFoldDB" id="A0AAV5P2B1"/>
<proteinExistence type="predicted"/>
<dbReference type="RefSeq" id="WP_137280016.1">
    <property type="nucleotide sequence ID" value="NZ_BSTG01000001.1"/>
</dbReference>
<dbReference type="Proteomes" id="UP000319068">
    <property type="component" value="Chromosome"/>
</dbReference>
<dbReference type="EMBL" id="BSTG01000001">
    <property type="protein sequence ID" value="GLY55410.1"/>
    <property type="molecule type" value="Genomic_DNA"/>
</dbReference>
<keyword evidence="1" id="KW-0285">Flavoprotein</keyword>
<dbReference type="Pfam" id="PF00441">
    <property type="entry name" value="Acyl-CoA_dh_1"/>
    <property type="match status" value="1"/>
</dbReference>
<dbReference type="Proteomes" id="UP001165168">
    <property type="component" value="Unassembled WGS sequence"/>
</dbReference>
<feature type="domain" description="Acyl-CoA dehydrogenase/oxidase C-terminal" evidence="2">
    <location>
        <begin position="121"/>
        <end position="241"/>
    </location>
</feature>
<evidence type="ECO:0000259" key="2">
    <source>
        <dbReference type="Pfam" id="PF00441"/>
    </source>
</evidence>
<name>A0AAV5P2B1_CELCE</name>
<dbReference type="GO" id="GO:0016627">
    <property type="term" value="F:oxidoreductase activity, acting on the CH-CH group of donors"/>
    <property type="evidence" value="ECO:0007669"/>
    <property type="project" value="InterPro"/>
</dbReference>
<dbReference type="EMBL" id="CP041694">
    <property type="protein sequence ID" value="QDP74228.1"/>
    <property type="molecule type" value="Genomic_DNA"/>
</dbReference>
<keyword evidence="5" id="KW-1185">Reference proteome</keyword>
<dbReference type="Gene3D" id="1.20.140.10">
    <property type="entry name" value="Butyryl-CoA Dehydrogenase, subunit A, domain 3"/>
    <property type="match status" value="1"/>
</dbReference>
<reference evidence="3" key="2">
    <citation type="submission" date="2023-03" db="EMBL/GenBank/DDBJ databases">
        <title>Cellulosimicrobium cellulans NBRC 103059.</title>
        <authorList>
            <person name="Ichikawa N."/>
            <person name="Sato H."/>
            <person name="Tonouchi N."/>
        </authorList>
    </citation>
    <scope>NUCLEOTIDE SEQUENCE</scope>
    <source>
        <strain evidence="3">NBRC 103059</strain>
    </source>
</reference>
<dbReference type="InterPro" id="IPR036250">
    <property type="entry name" value="AcylCo_DH-like_C"/>
</dbReference>
<accession>A0AAV5P2B1</accession>
<dbReference type="SUPFAM" id="SSF47203">
    <property type="entry name" value="Acyl-CoA dehydrogenase C-terminal domain-like"/>
    <property type="match status" value="1"/>
</dbReference>
<gene>
    <name evidence="3" type="ORF">Ccel01_00120</name>
    <name evidence="4" type="ORF">FOG94_02855</name>
</gene>
<evidence type="ECO:0000313" key="3">
    <source>
        <dbReference type="EMBL" id="GLY55410.1"/>
    </source>
</evidence>
<reference evidence="4 5" key="1">
    <citation type="submission" date="2019-07" db="EMBL/GenBank/DDBJ databases">
        <title>Complete Genome Sequence and Methylome Analysis of Arthrobacter luteus NEB113.</title>
        <authorList>
            <person name="Fomenkov A."/>
            <person name="Anton B.P."/>
            <person name="Vincze T."/>
            <person name="Roberts R.J."/>
        </authorList>
    </citation>
    <scope>NUCLEOTIDE SEQUENCE [LARGE SCALE GENOMIC DNA]</scope>
    <source>
        <strain evidence="4 5">NEB113</strain>
    </source>
</reference>
<organism evidence="3 6">
    <name type="scientific">Cellulosimicrobium cellulans</name>
    <name type="common">Arthrobacter luteus</name>
    <dbReference type="NCBI Taxonomy" id="1710"/>
    <lineage>
        <taxon>Bacteria</taxon>
        <taxon>Bacillati</taxon>
        <taxon>Actinomycetota</taxon>
        <taxon>Actinomycetes</taxon>
        <taxon>Micrococcales</taxon>
        <taxon>Promicromonosporaceae</taxon>
        <taxon>Cellulosimicrobium</taxon>
    </lineage>
</organism>
<dbReference type="InterPro" id="IPR009075">
    <property type="entry name" value="AcylCo_DH/oxidase_C"/>
</dbReference>
<protein>
    <submittedName>
        <fullName evidence="4">Acyl-CoA dehydrogenase</fullName>
    </submittedName>
</protein>
<evidence type="ECO:0000313" key="4">
    <source>
        <dbReference type="EMBL" id="QDP74228.1"/>
    </source>
</evidence>
<evidence type="ECO:0000313" key="5">
    <source>
        <dbReference type="Proteomes" id="UP000319068"/>
    </source>
</evidence>
<evidence type="ECO:0000256" key="1">
    <source>
        <dbReference type="ARBA" id="ARBA00022630"/>
    </source>
</evidence>